<reference evidence="20 21" key="1">
    <citation type="submission" date="2020-08" db="EMBL/GenBank/DDBJ databases">
        <title>Genomic Encyclopedia of Type Strains, Phase IV (KMG-IV): sequencing the most valuable type-strain genomes for metagenomic binning, comparative biology and taxonomic classification.</title>
        <authorList>
            <person name="Goeker M."/>
        </authorList>
    </citation>
    <scope>NUCLEOTIDE SEQUENCE [LARGE SCALE GENOMIC DNA]</scope>
    <source>
        <strain evidence="20 21">DSM 24661</strain>
    </source>
</reference>
<dbReference type="PANTHER" id="PTHR38011">
    <property type="entry name" value="DIHYDROFOLATE REDUCTASE FAMILY PROTEIN (AFU_ORTHOLOGUE AFUA_8G06820)"/>
    <property type="match status" value="1"/>
</dbReference>
<feature type="binding site" evidence="18">
    <location>
        <position position="51"/>
    </location>
    <ligand>
        <name>Zn(2+)</name>
        <dbReference type="ChEBI" id="CHEBI:29105"/>
        <note>catalytic</note>
    </ligand>
</feature>
<evidence type="ECO:0000313" key="21">
    <source>
        <dbReference type="Proteomes" id="UP000559117"/>
    </source>
</evidence>
<comment type="pathway">
    <text evidence="3 15">Cofactor biosynthesis; riboflavin biosynthesis; 5-amino-6-(D-ribitylamino)uracil from GTP: step 3/4.</text>
</comment>
<comment type="pathway">
    <text evidence="2 15">Cofactor biosynthesis; riboflavin biosynthesis; 5-amino-6-(D-ribitylamino)uracil from GTP: step 2/4.</text>
</comment>
<feature type="binding site" evidence="18">
    <location>
        <position position="76"/>
    </location>
    <ligand>
        <name>Zn(2+)</name>
        <dbReference type="ChEBI" id="CHEBI:29105"/>
        <note>catalytic</note>
    </ligand>
</feature>
<dbReference type="InterPro" id="IPR016192">
    <property type="entry name" value="APOBEC/CMP_deaminase_Zn-bd"/>
</dbReference>
<keyword evidence="12" id="KW-0511">Multifunctional enzyme</keyword>
<dbReference type="GO" id="GO:0008703">
    <property type="term" value="F:5-amino-6-(5-phosphoribosylamino)uracil reductase activity"/>
    <property type="evidence" value="ECO:0007669"/>
    <property type="project" value="UniProtKB-EC"/>
</dbReference>
<dbReference type="SUPFAM" id="SSF53597">
    <property type="entry name" value="Dihydrofolate reductase-like"/>
    <property type="match status" value="1"/>
</dbReference>
<dbReference type="Pfam" id="PF01872">
    <property type="entry name" value="RibD_C"/>
    <property type="match status" value="1"/>
</dbReference>
<evidence type="ECO:0000256" key="6">
    <source>
        <dbReference type="ARBA" id="ARBA00022619"/>
    </source>
</evidence>
<dbReference type="Proteomes" id="UP000559117">
    <property type="component" value="Unassembled WGS sequence"/>
</dbReference>
<evidence type="ECO:0000256" key="18">
    <source>
        <dbReference type="PIRSR" id="PIRSR006769-3"/>
    </source>
</evidence>
<keyword evidence="9 15" id="KW-0862">Zinc</keyword>
<dbReference type="PANTHER" id="PTHR38011:SF7">
    <property type="entry name" value="2,5-DIAMINO-6-RIBOSYLAMINO-4(3H)-PYRIMIDINONE 5'-PHOSPHATE REDUCTASE"/>
    <property type="match status" value="1"/>
</dbReference>
<evidence type="ECO:0000256" key="14">
    <source>
        <dbReference type="ARBA" id="ARBA00049886"/>
    </source>
</evidence>
<feature type="binding site" evidence="17">
    <location>
        <position position="223"/>
    </location>
    <ligand>
        <name>NADP(+)</name>
        <dbReference type="ChEBI" id="CHEBI:58349"/>
    </ligand>
</feature>
<accession>A0A840UD53</accession>
<comment type="caution">
    <text evidence="20">The sequence shown here is derived from an EMBL/GenBank/DDBJ whole genome shotgun (WGS) entry which is preliminary data.</text>
</comment>
<dbReference type="AlphaFoldDB" id="A0A840UD53"/>
<dbReference type="NCBIfam" id="TIGR00227">
    <property type="entry name" value="ribD_Cterm"/>
    <property type="match status" value="1"/>
</dbReference>
<feature type="binding site" evidence="17">
    <location>
        <position position="169"/>
    </location>
    <ligand>
        <name>NADP(+)</name>
        <dbReference type="ChEBI" id="CHEBI:58349"/>
    </ligand>
</feature>
<name>A0A840UD53_9FIRM</name>
<comment type="function">
    <text evidence="1 15">Converts 2,5-diamino-6-(ribosylamino)-4(3h)-pyrimidinone 5'-phosphate into 5-amino-6-(ribosylamino)-2,4(1h,3h)-pyrimidinedione 5'-phosphate.</text>
</comment>
<dbReference type="InterPro" id="IPR002734">
    <property type="entry name" value="RibDG_C"/>
</dbReference>
<dbReference type="PROSITE" id="PS00903">
    <property type="entry name" value="CYT_DCMP_DEAMINASES_1"/>
    <property type="match status" value="1"/>
</dbReference>
<keyword evidence="21" id="KW-1185">Reference proteome</keyword>
<dbReference type="UniPathway" id="UPA00275">
    <property type="reaction ID" value="UER00401"/>
</dbReference>
<feature type="binding site" evidence="17">
    <location>
        <position position="185"/>
    </location>
    <ligand>
        <name>substrate</name>
    </ligand>
</feature>
<dbReference type="FunFam" id="3.40.140.10:FF:000025">
    <property type="entry name" value="Riboflavin biosynthesis protein RibD"/>
    <property type="match status" value="1"/>
</dbReference>
<keyword evidence="8 15" id="KW-0378">Hydrolase</keyword>
<evidence type="ECO:0000313" key="20">
    <source>
        <dbReference type="EMBL" id="MBB5335661.1"/>
    </source>
</evidence>
<evidence type="ECO:0000256" key="16">
    <source>
        <dbReference type="PIRSR" id="PIRSR006769-1"/>
    </source>
</evidence>
<evidence type="ECO:0000256" key="11">
    <source>
        <dbReference type="ARBA" id="ARBA00023002"/>
    </source>
</evidence>
<proteinExistence type="inferred from homology"/>
<evidence type="ECO:0000256" key="4">
    <source>
        <dbReference type="ARBA" id="ARBA00005259"/>
    </source>
</evidence>
<comment type="catalytic activity">
    <reaction evidence="13 15">
        <text>5-amino-6-(5-phospho-D-ribitylamino)uracil + NADP(+) = 5-amino-6-(5-phospho-D-ribosylamino)uracil + NADPH + H(+)</text>
        <dbReference type="Rhea" id="RHEA:17845"/>
        <dbReference type="ChEBI" id="CHEBI:15378"/>
        <dbReference type="ChEBI" id="CHEBI:57783"/>
        <dbReference type="ChEBI" id="CHEBI:58349"/>
        <dbReference type="ChEBI" id="CHEBI:58421"/>
        <dbReference type="ChEBI" id="CHEBI:58453"/>
        <dbReference type="EC" id="1.1.1.193"/>
    </reaction>
</comment>
<keyword evidence="10 15" id="KW-0521">NADP</keyword>
<dbReference type="EMBL" id="JACHFH010000007">
    <property type="protein sequence ID" value="MBB5335661.1"/>
    <property type="molecule type" value="Genomic_DNA"/>
</dbReference>
<dbReference type="EC" id="3.5.4.26" evidence="15"/>
<dbReference type="SUPFAM" id="SSF53927">
    <property type="entry name" value="Cytidine deaminase-like"/>
    <property type="match status" value="1"/>
</dbReference>
<dbReference type="RefSeq" id="WP_183859855.1">
    <property type="nucleotide sequence ID" value="NZ_JACHFH010000007.1"/>
</dbReference>
<dbReference type="Pfam" id="PF00383">
    <property type="entry name" value="dCMP_cyt_deam_1"/>
    <property type="match status" value="1"/>
</dbReference>
<protein>
    <recommendedName>
        <fullName evidence="15">Riboflavin biosynthesis protein RibD</fullName>
    </recommendedName>
    <domain>
        <recommendedName>
            <fullName evidence="15">Diaminohydroxyphosphoribosylaminopyrimidine deaminase</fullName>
            <shortName evidence="15">DRAP deaminase</shortName>
            <ecNumber evidence="15">3.5.4.26</ecNumber>
        </recommendedName>
        <alternativeName>
            <fullName evidence="15">Riboflavin-specific deaminase</fullName>
        </alternativeName>
    </domain>
    <domain>
        <recommendedName>
            <fullName evidence="15">5-amino-6-(5-phosphoribosylamino)uracil reductase</fullName>
            <ecNumber evidence="15">1.1.1.193</ecNumber>
        </recommendedName>
        <alternativeName>
            <fullName evidence="15">HTP reductase</fullName>
        </alternativeName>
    </domain>
</protein>
<feature type="binding site" evidence="17">
    <location>
        <position position="295"/>
    </location>
    <ligand>
        <name>substrate</name>
    </ligand>
</feature>
<feature type="domain" description="CMP/dCMP-type deaminase" evidence="19">
    <location>
        <begin position="2"/>
        <end position="124"/>
    </location>
</feature>
<dbReference type="EC" id="1.1.1.193" evidence="15"/>
<dbReference type="InterPro" id="IPR011549">
    <property type="entry name" value="RibD_C"/>
</dbReference>
<feature type="binding site" evidence="17">
    <location>
        <position position="197"/>
    </location>
    <ligand>
        <name>NADP(+)</name>
        <dbReference type="ChEBI" id="CHEBI:58349"/>
    </ligand>
</feature>
<dbReference type="CDD" id="cd01284">
    <property type="entry name" value="Riboflavin_deaminase-reductase"/>
    <property type="match status" value="1"/>
</dbReference>
<evidence type="ECO:0000259" key="19">
    <source>
        <dbReference type="PROSITE" id="PS51747"/>
    </source>
</evidence>
<comment type="similarity">
    <text evidence="4 15">In the N-terminal section; belongs to the cytidine and deoxycytidylate deaminase family.</text>
</comment>
<keyword evidence="7 15" id="KW-0479">Metal-binding</keyword>
<dbReference type="PROSITE" id="PS51747">
    <property type="entry name" value="CYT_DCMP_DEAMINASES_2"/>
    <property type="match status" value="1"/>
</dbReference>
<comment type="cofactor">
    <cofactor evidence="15 18">
        <name>Zn(2+)</name>
        <dbReference type="ChEBI" id="CHEBI:29105"/>
    </cofactor>
    <text evidence="15 18">Binds 1 zinc ion.</text>
</comment>
<dbReference type="Gene3D" id="3.40.140.10">
    <property type="entry name" value="Cytidine Deaminase, domain 2"/>
    <property type="match status" value="1"/>
</dbReference>
<dbReference type="InterPro" id="IPR004794">
    <property type="entry name" value="Eubact_RibD"/>
</dbReference>
<comment type="similarity">
    <text evidence="5 15">In the C-terminal section; belongs to the HTP reductase family.</text>
</comment>
<evidence type="ECO:0000256" key="17">
    <source>
        <dbReference type="PIRSR" id="PIRSR006769-2"/>
    </source>
</evidence>
<evidence type="ECO:0000256" key="2">
    <source>
        <dbReference type="ARBA" id="ARBA00004882"/>
    </source>
</evidence>
<feature type="binding site" evidence="17">
    <location>
        <position position="171"/>
    </location>
    <ligand>
        <name>NADP(+)</name>
        <dbReference type="ChEBI" id="CHEBI:58349"/>
    </ligand>
</feature>
<evidence type="ECO:0000256" key="3">
    <source>
        <dbReference type="ARBA" id="ARBA00004910"/>
    </source>
</evidence>
<dbReference type="InterPro" id="IPR024072">
    <property type="entry name" value="DHFR-like_dom_sf"/>
</dbReference>
<sequence length="365" mass="39208">MNRDEKYMQMAIDLAKNAIGRTSPNPMVGAVIVKNNRIVGCGWHRKAGTEHAEVHALRAAGELAKGADIYVSLEPCSHYGRTPPCCDAIIKAGLKRVVVAMTDTNPKVAGRGIKKMRDAGIEVITGVLENEARKLNDVFFKWIETKSPFITIKSAMTLDGKISTVSGQSQWITNEHSRQYGHKLRDINDAIMVGINTIISDDPSLTTRLPNGGKNPIRIIVDSTGKVPLTAKILNDNAAPVIVAVTEKAASEKITALKNKGIEIIQTAADENNQVNLKELLHILGQKDICSILVEGGATLLGSLICQKLADKAYFFIAPKLIGGKTAKSAVEGIGIADLSNAALLSEPSVEILEGSDILIKGYLK</sequence>
<evidence type="ECO:0000256" key="7">
    <source>
        <dbReference type="ARBA" id="ARBA00022723"/>
    </source>
</evidence>
<dbReference type="GO" id="GO:0008835">
    <property type="term" value="F:diaminohydroxyphosphoribosylaminopyrimidine deaminase activity"/>
    <property type="evidence" value="ECO:0007669"/>
    <property type="project" value="UniProtKB-EC"/>
</dbReference>
<evidence type="ECO:0000256" key="8">
    <source>
        <dbReference type="ARBA" id="ARBA00022801"/>
    </source>
</evidence>
<evidence type="ECO:0000256" key="12">
    <source>
        <dbReference type="ARBA" id="ARBA00023268"/>
    </source>
</evidence>
<feature type="binding site" evidence="18">
    <location>
        <position position="85"/>
    </location>
    <ligand>
        <name>Zn(2+)</name>
        <dbReference type="ChEBI" id="CHEBI:29105"/>
        <note>catalytic</note>
    </ligand>
</feature>
<dbReference type="InterPro" id="IPR016193">
    <property type="entry name" value="Cytidine_deaminase-like"/>
</dbReference>
<evidence type="ECO:0000256" key="10">
    <source>
        <dbReference type="ARBA" id="ARBA00022857"/>
    </source>
</evidence>
<dbReference type="GO" id="GO:0009231">
    <property type="term" value="P:riboflavin biosynthetic process"/>
    <property type="evidence" value="ECO:0007669"/>
    <property type="project" value="UniProtKB-UniPathway"/>
</dbReference>
<evidence type="ECO:0000256" key="9">
    <source>
        <dbReference type="ARBA" id="ARBA00022833"/>
    </source>
</evidence>
<organism evidence="20 21">
    <name type="scientific">Pectinatus brassicae</name>
    <dbReference type="NCBI Taxonomy" id="862415"/>
    <lineage>
        <taxon>Bacteria</taxon>
        <taxon>Bacillati</taxon>
        <taxon>Bacillota</taxon>
        <taxon>Negativicutes</taxon>
        <taxon>Selenomonadales</taxon>
        <taxon>Selenomonadaceae</taxon>
        <taxon>Pectinatus</taxon>
    </lineage>
</organism>
<keyword evidence="11 15" id="KW-0560">Oxidoreductase</keyword>
<comment type="catalytic activity">
    <reaction evidence="14 15">
        <text>2,5-diamino-6-hydroxy-4-(5-phosphoribosylamino)-pyrimidine + H2O + H(+) = 5-amino-6-(5-phospho-D-ribosylamino)uracil + NH4(+)</text>
        <dbReference type="Rhea" id="RHEA:21868"/>
        <dbReference type="ChEBI" id="CHEBI:15377"/>
        <dbReference type="ChEBI" id="CHEBI:15378"/>
        <dbReference type="ChEBI" id="CHEBI:28938"/>
        <dbReference type="ChEBI" id="CHEBI:58453"/>
        <dbReference type="ChEBI" id="CHEBI:58614"/>
        <dbReference type="EC" id="3.5.4.26"/>
    </reaction>
</comment>
<dbReference type="NCBIfam" id="TIGR00326">
    <property type="entry name" value="eubact_ribD"/>
    <property type="match status" value="1"/>
</dbReference>
<feature type="binding site" evidence="17">
    <location>
        <position position="201"/>
    </location>
    <ligand>
        <name>NADP(+)</name>
        <dbReference type="ChEBI" id="CHEBI:58349"/>
    </ligand>
</feature>
<dbReference type="GO" id="GO:0008270">
    <property type="term" value="F:zinc ion binding"/>
    <property type="evidence" value="ECO:0007669"/>
    <property type="project" value="InterPro"/>
</dbReference>
<dbReference type="GO" id="GO:0050661">
    <property type="term" value="F:NADP binding"/>
    <property type="evidence" value="ECO:0007669"/>
    <property type="project" value="InterPro"/>
</dbReference>
<evidence type="ECO:0000256" key="5">
    <source>
        <dbReference type="ARBA" id="ARBA00007417"/>
    </source>
</evidence>
<feature type="binding site" evidence="17">
    <location>
        <position position="155"/>
    </location>
    <ligand>
        <name>NADP(+)</name>
        <dbReference type="ChEBI" id="CHEBI:58349"/>
    </ligand>
</feature>
<feature type="binding site" evidence="17">
    <location>
        <begin position="297"/>
        <end position="303"/>
    </location>
    <ligand>
        <name>NADP(+)</name>
        <dbReference type="ChEBI" id="CHEBI:58349"/>
    </ligand>
</feature>
<evidence type="ECO:0000256" key="13">
    <source>
        <dbReference type="ARBA" id="ARBA00049861"/>
    </source>
</evidence>
<evidence type="ECO:0000256" key="1">
    <source>
        <dbReference type="ARBA" id="ARBA00002151"/>
    </source>
</evidence>
<dbReference type="InterPro" id="IPR002125">
    <property type="entry name" value="CMP_dCMP_dom"/>
</dbReference>
<dbReference type="InterPro" id="IPR050765">
    <property type="entry name" value="Riboflavin_Biosynth_HTPR"/>
</dbReference>
<feature type="binding site" evidence="17">
    <location>
        <position position="208"/>
    </location>
    <ligand>
        <name>substrate</name>
    </ligand>
</feature>
<evidence type="ECO:0000256" key="15">
    <source>
        <dbReference type="PIRNR" id="PIRNR006769"/>
    </source>
</evidence>
<feature type="active site" description="Proton donor" evidence="16">
    <location>
        <position position="53"/>
    </location>
</feature>
<dbReference type="PIRSF" id="PIRSF006769">
    <property type="entry name" value="RibD"/>
    <property type="match status" value="1"/>
</dbReference>
<feature type="binding site" evidence="17">
    <location>
        <position position="205"/>
    </location>
    <ligand>
        <name>substrate</name>
    </ligand>
</feature>
<keyword evidence="6 15" id="KW-0686">Riboflavin biosynthesis</keyword>
<gene>
    <name evidence="20" type="ORF">HNR32_000793</name>
</gene>
<dbReference type="Gene3D" id="3.40.430.10">
    <property type="entry name" value="Dihydrofolate Reductase, subunit A"/>
    <property type="match status" value="1"/>
</dbReference>